<feature type="region of interest" description="Disordered" evidence="1">
    <location>
        <begin position="18"/>
        <end position="43"/>
    </location>
</feature>
<gene>
    <name evidence="3" type="ORF">T310_6372</name>
</gene>
<dbReference type="STRING" id="1408163.A0A0F4YPV8"/>
<evidence type="ECO:0000313" key="4">
    <source>
        <dbReference type="Proteomes" id="UP000053958"/>
    </source>
</evidence>
<reference evidence="3 4" key="1">
    <citation type="submission" date="2015-04" db="EMBL/GenBank/DDBJ databases">
        <authorList>
            <person name="Heijne W.H."/>
            <person name="Fedorova N.D."/>
            <person name="Nierman W.C."/>
            <person name="Vollebregt A.W."/>
            <person name="Zhao Z."/>
            <person name="Wu L."/>
            <person name="Kumar M."/>
            <person name="Stam H."/>
            <person name="van den Berg M.A."/>
            <person name="Pel H.J."/>
        </authorList>
    </citation>
    <scope>NUCLEOTIDE SEQUENCE [LARGE SCALE GENOMIC DNA]</scope>
    <source>
        <strain evidence="3 4">CBS 393.64</strain>
    </source>
</reference>
<dbReference type="EMBL" id="LASV01000331">
    <property type="protein sequence ID" value="KKA19653.1"/>
    <property type="molecule type" value="Genomic_DNA"/>
</dbReference>
<dbReference type="PANTHER" id="PTHR24359:SF1">
    <property type="entry name" value="INHIBITOR OF NUCLEAR FACTOR KAPPA-B KINASE EPSILON SUBUNIT HOMOLOG 1-RELATED"/>
    <property type="match status" value="1"/>
</dbReference>
<feature type="compositionally biased region" description="Low complexity" evidence="1">
    <location>
        <begin position="88"/>
        <end position="115"/>
    </location>
</feature>
<dbReference type="Gene3D" id="1.10.510.10">
    <property type="entry name" value="Transferase(Phosphotransferase) domain 1"/>
    <property type="match status" value="1"/>
</dbReference>
<accession>A0A0F4YPV8</accession>
<feature type="region of interest" description="Disordered" evidence="1">
    <location>
        <begin position="61"/>
        <end position="80"/>
    </location>
</feature>
<dbReference type="Gene3D" id="3.30.200.20">
    <property type="entry name" value="Phosphorylase Kinase, domain 1"/>
    <property type="match status" value="1"/>
</dbReference>
<feature type="compositionally biased region" description="Polar residues" evidence="1">
    <location>
        <begin position="116"/>
        <end position="132"/>
    </location>
</feature>
<dbReference type="CDD" id="cd00180">
    <property type="entry name" value="PKc"/>
    <property type="match status" value="1"/>
</dbReference>
<dbReference type="Proteomes" id="UP000053958">
    <property type="component" value="Unassembled WGS sequence"/>
</dbReference>
<proteinExistence type="predicted"/>
<dbReference type="PROSITE" id="PS50011">
    <property type="entry name" value="PROTEIN_KINASE_DOM"/>
    <property type="match status" value="1"/>
</dbReference>
<feature type="region of interest" description="Disordered" evidence="1">
    <location>
        <begin position="86"/>
        <end position="140"/>
    </location>
</feature>
<evidence type="ECO:0000313" key="3">
    <source>
        <dbReference type="EMBL" id="KKA19653.1"/>
    </source>
</evidence>
<dbReference type="RefSeq" id="XP_013326265.1">
    <property type="nucleotide sequence ID" value="XM_013470811.1"/>
</dbReference>
<feature type="compositionally biased region" description="Polar residues" evidence="1">
    <location>
        <begin position="671"/>
        <end position="681"/>
    </location>
</feature>
<dbReference type="PANTHER" id="PTHR24359">
    <property type="entry name" value="SERINE/THREONINE-PROTEIN KINASE SBK1"/>
    <property type="match status" value="1"/>
</dbReference>
<sequence>MNLFRCLVEAIASAFRPPHQTKRGSAHVETLQPSSTSQTQPVPGFSSIAQIVREPNGSLVESSAVTLPKPRRAQTLPQIKVSTTQDFGASMGGAPSSASSNGLSPSHSLSSKGNSETTLSLSHDGTTLHTGLSRSSSKSSTFRMSHKLKEKLRCARVECDSFKFYIPRQDLEDLITEATVTRILEDQGYDTQTAASNASITCACAKSLFATLVYLDKGREIPKFLKEGISDADHLPFIRPSQDTSFPLQTKTGLPIKTLGSWTPDKREEFYRTQWWMTAPVFEYLEHYVLDDNDVLPFVPLTPDEEEKYRRDRGGYGQVYPARIHPAHHNLPMPVNSEGGPLVAIKKLSSSDEKQFKQEADILKHVGRSNDLHLIKLLATFKQGEHYHLVFPFADSNLQTYWDDRELPEFNKETVLWSLEQMAGMASGLARIHTFEVTIPLSVEGNVRVQQDARLQVKDKEKRYGRHGDIKPENIMWFQQMTGVEDANGVLQIADLGLGRFHGRESRSVSDPKGIATSPTYEPPECKVRRPVSRAYDLWSLGCVYLEFVTWLLLGSKGIQSFANNRGKHNPQTGISEDNFFKILGPDEAEVAEGVVTWVEKLHSHERCSQVIHDLLDVIMKDLIVIDSENRIPSTLLSQEVKSLLDKARKDEQYLLKGVPRPQTGAPSDLRPQSTTSSPSGRNVRFAEETAVQSD</sequence>
<name>A0A0F4YPV8_RASE3</name>
<dbReference type="OrthoDB" id="1046782at2759"/>
<dbReference type="Pfam" id="PF00069">
    <property type="entry name" value="Pkinase"/>
    <property type="match status" value="1"/>
</dbReference>
<dbReference type="InterPro" id="IPR000719">
    <property type="entry name" value="Prot_kinase_dom"/>
</dbReference>
<keyword evidence="4" id="KW-1185">Reference proteome</keyword>
<comment type="caution">
    <text evidence="3">The sequence shown here is derived from an EMBL/GenBank/DDBJ whole genome shotgun (WGS) entry which is preliminary data.</text>
</comment>
<dbReference type="AlphaFoldDB" id="A0A0F4YPV8"/>
<dbReference type="GO" id="GO:0005524">
    <property type="term" value="F:ATP binding"/>
    <property type="evidence" value="ECO:0007669"/>
    <property type="project" value="InterPro"/>
</dbReference>
<dbReference type="InterPro" id="IPR011009">
    <property type="entry name" value="Kinase-like_dom_sf"/>
</dbReference>
<dbReference type="SUPFAM" id="SSF56112">
    <property type="entry name" value="Protein kinase-like (PK-like)"/>
    <property type="match status" value="1"/>
</dbReference>
<evidence type="ECO:0000259" key="2">
    <source>
        <dbReference type="PROSITE" id="PS50011"/>
    </source>
</evidence>
<protein>
    <recommendedName>
        <fullName evidence="2">Protein kinase domain-containing protein</fullName>
    </recommendedName>
</protein>
<feature type="region of interest" description="Disordered" evidence="1">
    <location>
        <begin position="655"/>
        <end position="695"/>
    </location>
</feature>
<dbReference type="SMART" id="SM00220">
    <property type="entry name" value="S_TKc"/>
    <property type="match status" value="1"/>
</dbReference>
<evidence type="ECO:0000256" key="1">
    <source>
        <dbReference type="SAM" id="MobiDB-lite"/>
    </source>
</evidence>
<feature type="domain" description="Protein kinase" evidence="2">
    <location>
        <begin position="305"/>
        <end position="645"/>
    </location>
</feature>
<dbReference type="GO" id="GO:0004674">
    <property type="term" value="F:protein serine/threonine kinase activity"/>
    <property type="evidence" value="ECO:0007669"/>
    <property type="project" value="TreeGrafter"/>
</dbReference>
<feature type="compositionally biased region" description="Polar residues" evidence="1">
    <location>
        <begin position="31"/>
        <end position="41"/>
    </location>
</feature>
<organism evidence="3 4">
    <name type="scientific">Rasamsonia emersonii (strain ATCC 16479 / CBS 393.64 / IMI 116815)</name>
    <dbReference type="NCBI Taxonomy" id="1408163"/>
    <lineage>
        <taxon>Eukaryota</taxon>
        <taxon>Fungi</taxon>
        <taxon>Dikarya</taxon>
        <taxon>Ascomycota</taxon>
        <taxon>Pezizomycotina</taxon>
        <taxon>Eurotiomycetes</taxon>
        <taxon>Eurotiomycetidae</taxon>
        <taxon>Eurotiales</taxon>
        <taxon>Trichocomaceae</taxon>
        <taxon>Rasamsonia</taxon>
    </lineage>
</organism>
<dbReference type="GeneID" id="25318674"/>